<dbReference type="EMBL" id="BDGU01000198">
    <property type="protein sequence ID" value="GAW04587.1"/>
    <property type="molecule type" value="Genomic_DNA"/>
</dbReference>
<dbReference type="Proteomes" id="UP000188533">
    <property type="component" value="Unassembled WGS sequence"/>
</dbReference>
<reference evidence="2 3" key="1">
    <citation type="submission" date="2016-08" db="EMBL/GenBank/DDBJ databases">
        <authorList>
            <consortium name="Lentinula edodes genome sequencing consortium"/>
            <person name="Sakamoto Y."/>
            <person name="Nakade K."/>
            <person name="Sato S."/>
            <person name="Yoshida Y."/>
            <person name="Miyazaki K."/>
            <person name="Natsume S."/>
            <person name="Konno N."/>
        </authorList>
    </citation>
    <scope>NUCLEOTIDE SEQUENCE [LARGE SCALE GENOMIC DNA]</scope>
    <source>
        <strain evidence="2 3">NBRC 111202</strain>
    </source>
</reference>
<keyword evidence="1" id="KW-1133">Transmembrane helix</keyword>
<evidence type="ECO:0000313" key="2">
    <source>
        <dbReference type="EMBL" id="GAW04587.1"/>
    </source>
</evidence>
<sequence length="238" mass="26469">MTTSSSTNLKSRINEHSFRWLDVSLGATIAAAVAVPGALYLRRNKRIRLSTRPVAPRRHGPAKAPLKSLTTIQPTITLSDDAQTTLRTKVVSISPLRTISNSPSDQVEPKNDFNPALYTAGAFGIATLLVSVGAVAGVWAIKTTMDVQDTQEFARKMRRIVLTRMPMLSARIHRVLDDGGDDNTIDSTDWNWEDAERRLRDAYEKDGIVAWAEATLKELRAEEHAERLKRKELEDAHA</sequence>
<feature type="transmembrane region" description="Helical" evidence="1">
    <location>
        <begin position="20"/>
        <end position="41"/>
    </location>
</feature>
<comment type="caution">
    <text evidence="2">The sequence shown here is derived from an EMBL/GenBank/DDBJ whole genome shotgun (WGS) entry which is preliminary data.</text>
</comment>
<organism evidence="2 3">
    <name type="scientific">Lentinula edodes</name>
    <name type="common">Shiitake mushroom</name>
    <name type="synonym">Lentinus edodes</name>
    <dbReference type="NCBI Taxonomy" id="5353"/>
    <lineage>
        <taxon>Eukaryota</taxon>
        <taxon>Fungi</taxon>
        <taxon>Dikarya</taxon>
        <taxon>Basidiomycota</taxon>
        <taxon>Agaricomycotina</taxon>
        <taxon>Agaricomycetes</taxon>
        <taxon>Agaricomycetidae</taxon>
        <taxon>Agaricales</taxon>
        <taxon>Marasmiineae</taxon>
        <taxon>Omphalotaceae</taxon>
        <taxon>Lentinula</taxon>
    </lineage>
</organism>
<evidence type="ECO:0000313" key="3">
    <source>
        <dbReference type="Proteomes" id="UP000188533"/>
    </source>
</evidence>
<accession>A0A1Q3EBI5</accession>
<feature type="transmembrane region" description="Helical" evidence="1">
    <location>
        <begin position="116"/>
        <end position="141"/>
    </location>
</feature>
<keyword evidence="1" id="KW-0812">Transmembrane</keyword>
<proteinExistence type="predicted"/>
<evidence type="ECO:0000256" key="1">
    <source>
        <dbReference type="SAM" id="Phobius"/>
    </source>
</evidence>
<keyword evidence="1" id="KW-0472">Membrane</keyword>
<reference evidence="2 3" key="2">
    <citation type="submission" date="2017-02" db="EMBL/GenBank/DDBJ databases">
        <title>A genome survey and senescence transcriptome analysis in Lentinula edodes.</title>
        <authorList>
            <person name="Sakamoto Y."/>
            <person name="Nakade K."/>
            <person name="Sato S."/>
            <person name="Yoshida Y."/>
            <person name="Miyazaki K."/>
            <person name="Natsume S."/>
            <person name="Konno N."/>
        </authorList>
    </citation>
    <scope>NUCLEOTIDE SEQUENCE [LARGE SCALE GENOMIC DNA]</scope>
    <source>
        <strain evidence="2 3">NBRC 111202</strain>
    </source>
</reference>
<dbReference type="AlphaFoldDB" id="A0A1Q3EBI5"/>
<gene>
    <name evidence="2" type="ORF">LENED_006390</name>
</gene>
<name>A0A1Q3EBI5_LENED</name>
<protein>
    <submittedName>
        <fullName evidence="2">Protein</fullName>
    </submittedName>
</protein>
<keyword evidence="3" id="KW-1185">Reference proteome</keyword>